<comment type="similarity">
    <text evidence="6">Belongs to the COQ4 family.</text>
</comment>
<dbReference type="EC" id="4.1.1.130" evidence="6"/>
<dbReference type="GO" id="GO:0031314">
    <property type="term" value="C:extrinsic component of mitochondrial inner membrane"/>
    <property type="evidence" value="ECO:0007669"/>
    <property type="project" value="UniProtKB-UniRule"/>
</dbReference>
<feature type="binding site" evidence="6">
    <location>
        <position position="131"/>
    </location>
    <ligand>
        <name>Zn(2+)</name>
        <dbReference type="ChEBI" id="CHEBI:29105"/>
    </ligand>
</feature>
<keyword evidence="4 6" id="KW-0472">Membrane</keyword>
<accession>A0A673GL48</accession>
<comment type="pathway">
    <text evidence="6">Cofactor biosynthesis; ubiquinone biosynthesis.</text>
</comment>
<dbReference type="Pfam" id="PF05019">
    <property type="entry name" value="Coq4"/>
    <property type="match status" value="1"/>
</dbReference>
<feature type="binding site" evidence="6">
    <location>
        <position position="147"/>
    </location>
    <ligand>
        <name>Zn(2+)</name>
        <dbReference type="ChEBI" id="CHEBI:29105"/>
    </ligand>
</feature>
<sequence length="240" mass="27371">RPLAFGWRFTADHRTVNSHDSKLSCILTCFTKTDMVAVLGETTGHQALIKLRNRMRNDPEGYTILKYVSFRPRIRLSTLDLTRMSALPDGTLGREYLHFLEENSPPNQELNVKFVDDEELAYIMQRYREVHDLLHTLLSMPTNMLGEVVVKSFEAAQTGLPMWFLGATLGPLHLSVSRLQLLVQSLGPWALRNGGRARCVLSLFYEGRWEQNLDELRHELNIEPPPVNLIPSIKNTSSNS</sequence>
<evidence type="ECO:0000313" key="7">
    <source>
        <dbReference type="Ensembl" id="ENSSRHP00000013919.1"/>
    </source>
</evidence>
<dbReference type="PANTHER" id="PTHR12922:SF7">
    <property type="entry name" value="UBIQUINONE BIOSYNTHESIS PROTEIN COQ4 HOMOLOG, MITOCHONDRIAL"/>
    <property type="match status" value="1"/>
</dbReference>
<protein>
    <recommendedName>
        <fullName evidence="6">Ubiquinone biosynthesis protein COQ4 homolog, mitochondrial</fullName>
    </recommendedName>
    <alternativeName>
        <fullName evidence="6">4-hydroxy-3-methoxy-5-polyprenylbenzoate decarboxylase</fullName>
        <ecNumber evidence="6">4.1.1.130</ecNumber>
    </alternativeName>
    <alternativeName>
        <fullName evidence="6">Coenzyme Q biosynthesis protein 4 homolog</fullName>
    </alternativeName>
</protein>
<proteinExistence type="inferred from homology"/>
<feature type="binding site" evidence="6">
    <location>
        <position position="135"/>
    </location>
    <ligand>
        <name>Zn(2+)</name>
        <dbReference type="ChEBI" id="CHEBI:29105"/>
    </ligand>
</feature>
<gene>
    <name evidence="6" type="primary">COQ4</name>
</gene>
<evidence type="ECO:0000256" key="6">
    <source>
        <dbReference type="HAMAP-Rule" id="MF_03111"/>
    </source>
</evidence>
<keyword evidence="1 6" id="KW-0831">Ubiquinone biosynthesis</keyword>
<dbReference type="Ensembl" id="ENSSRHT00000014406.1">
    <property type="protein sequence ID" value="ENSSRHP00000013919.1"/>
    <property type="gene ID" value="ENSSRHG00000007797.1"/>
</dbReference>
<dbReference type="InterPro" id="IPR027540">
    <property type="entry name" value="Coq4_euk"/>
</dbReference>
<comment type="function">
    <text evidence="6">Lyase that catalyzes the C1-decarboxylation of 4-hydroxy-3-methoxy-5-(all-trans-polyprenyl)benzoic acid into 2-methoxy-6-(all-trans-polyprenyl)phenol during ubiquinone biosynthesis.</text>
</comment>
<keyword evidence="5 6" id="KW-0456">Lyase</keyword>
<evidence type="ECO:0000256" key="2">
    <source>
        <dbReference type="ARBA" id="ARBA00022792"/>
    </source>
</evidence>
<dbReference type="UniPathway" id="UPA00232"/>
<name>A0A673GL48_9TELE</name>
<evidence type="ECO:0000313" key="8">
    <source>
        <dbReference type="Proteomes" id="UP000472270"/>
    </source>
</evidence>
<dbReference type="HAMAP" id="MF_03111">
    <property type="entry name" value="Coq4"/>
    <property type="match status" value="1"/>
</dbReference>
<dbReference type="Proteomes" id="UP000472270">
    <property type="component" value="Unassembled WGS sequence"/>
</dbReference>
<dbReference type="GO" id="GO:0008270">
    <property type="term" value="F:zinc ion binding"/>
    <property type="evidence" value="ECO:0007669"/>
    <property type="project" value="UniProtKB-UniRule"/>
</dbReference>
<comment type="subcellular location">
    <subcellularLocation>
        <location evidence="6">Mitochondrion inner membrane</location>
        <topology evidence="6">Peripheral membrane protein</topology>
        <orientation evidence="6">Matrix side</orientation>
    </subcellularLocation>
</comment>
<dbReference type="PANTHER" id="PTHR12922">
    <property type="entry name" value="UBIQUINONE BIOSYNTHESIS PROTEIN"/>
    <property type="match status" value="1"/>
</dbReference>
<organism evidence="7 8">
    <name type="scientific">Sinocyclocheilus rhinocerous</name>
    <dbReference type="NCBI Taxonomy" id="307959"/>
    <lineage>
        <taxon>Eukaryota</taxon>
        <taxon>Metazoa</taxon>
        <taxon>Chordata</taxon>
        <taxon>Craniata</taxon>
        <taxon>Vertebrata</taxon>
        <taxon>Euteleostomi</taxon>
        <taxon>Actinopterygii</taxon>
        <taxon>Neopterygii</taxon>
        <taxon>Teleostei</taxon>
        <taxon>Ostariophysi</taxon>
        <taxon>Cypriniformes</taxon>
        <taxon>Cyprinidae</taxon>
        <taxon>Cyprininae</taxon>
        <taxon>Sinocyclocheilus</taxon>
    </lineage>
</organism>
<keyword evidence="2 6" id="KW-0999">Mitochondrion inner membrane</keyword>
<comment type="cofactor">
    <cofactor evidence="6">
        <name>Zn(2+)</name>
        <dbReference type="ChEBI" id="CHEBI:29105"/>
    </cofactor>
</comment>
<comment type="subunit">
    <text evidence="6">Component of a multi-subunit COQ enzyme complex, composed of at least COQ3, COQ4, COQ5, COQ6, COQ7 and COQ9.</text>
</comment>
<dbReference type="GO" id="GO:0120539">
    <property type="term" value="F:4-hydroxy-3-methoxy-5-polyprenylbenzoate decarboxylase activity"/>
    <property type="evidence" value="ECO:0007669"/>
    <property type="project" value="UniProtKB-EC"/>
</dbReference>
<keyword evidence="3 6" id="KW-0496">Mitochondrion</keyword>
<evidence type="ECO:0000256" key="3">
    <source>
        <dbReference type="ARBA" id="ARBA00023128"/>
    </source>
</evidence>
<feature type="binding site" evidence="6">
    <location>
        <position position="132"/>
    </location>
    <ligand>
        <name>Zn(2+)</name>
        <dbReference type="ChEBI" id="CHEBI:29105"/>
    </ligand>
</feature>
<keyword evidence="6" id="KW-0862">Zinc</keyword>
<comment type="catalytic activity">
    <reaction evidence="6">
        <text>a 4-hydroxy-3-methoxy-5-(all-trans-polyprenyl)benzoate + H(+) = a 2-methoxy-6-(all-trans-polyprenyl)phenol + CO2</text>
        <dbReference type="Rhea" id="RHEA:81179"/>
        <dbReference type="Rhea" id="RHEA-COMP:9551"/>
        <dbReference type="Rhea" id="RHEA-COMP:10931"/>
        <dbReference type="ChEBI" id="CHEBI:15378"/>
        <dbReference type="ChEBI" id="CHEBI:16526"/>
        <dbReference type="ChEBI" id="CHEBI:62731"/>
        <dbReference type="ChEBI" id="CHEBI:84443"/>
        <dbReference type="EC" id="4.1.1.130"/>
    </reaction>
</comment>
<dbReference type="AlphaFoldDB" id="A0A673GL48"/>
<dbReference type="InterPro" id="IPR007715">
    <property type="entry name" value="Coq4"/>
</dbReference>
<reference evidence="7" key="1">
    <citation type="submission" date="2025-08" db="UniProtKB">
        <authorList>
            <consortium name="Ensembl"/>
        </authorList>
    </citation>
    <scope>IDENTIFICATION</scope>
</reference>
<evidence type="ECO:0000256" key="1">
    <source>
        <dbReference type="ARBA" id="ARBA00022688"/>
    </source>
</evidence>
<evidence type="ECO:0000256" key="4">
    <source>
        <dbReference type="ARBA" id="ARBA00023136"/>
    </source>
</evidence>
<keyword evidence="8" id="KW-1185">Reference proteome</keyword>
<evidence type="ECO:0000256" key="5">
    <source>
        <dbReference type="ARBA" id="ARBA00023239"/>
    </source>
</evidence>
<reference evidence="7" key="2">
    <citation type="submission" date="2025-09" db="UniProtKB">
        <authorList>
            <consortium name="Ensembl"/>
        </authorList>
    </citation>
    <scope>IDENTIFICATION</scope>
</reference>
<keyword evidence="6" id="KW-0479">Metal-binding</keyword>